<dbReference type="KEGG" id="dsa:Desal_1884"/>
<dbReference type="OrthoDB" id="9795418at2"/>
<evidence type="ECO:0000256" key="4">
    <source>
        <dbReference type="SAM" id="SignalP"/>
    </source>
</evidence>
<dbReference type="RefSeq" id="WP_015851761.1">
    <property type="nucleotide sequence ID" value="NC_012881.1"/>
</dbReference>
<dbReference type="EMBL" id="CP001649">
    <property type="protein sequence ID" value="ACS79945.1"/>
    <property type="molecule type" value="Genomic_DNA"/>
</dbReference>
<sequence>MKFKYLSRVLVSLILLLIMSTPSFAHRVNVFAYVEGDTVFTESYFSKKKKVHQGKIEILNADTGKVLLTGVTDDGGLFDFPIPEAIKMDRNGLLINLQASEGHRGDWTLTADEIFPNSPAENKPTITTSSAQSSEPVPMTSSVDTTTSSAEIAQLTAQVEKLTNKVETLKRLIISQQEKGPGVNEIFSGIGYILGLFGVAAFFLSRKK</sequence>
<name>C6BUD6_MARSD</name>
<reference evidence="5 6" key="1">
    <citation type="submission" date="2009-06" db="EMBL/GenBank/DDBJ databases">
        <title>Complete sequence of Desulfovibrio salexigens DSM 2638.</title>
        <authorList>
            <consortium name="US DOE Joint Genome Institute"/>
            <person name="Lucas S."/>
            <person name="Copeland A."/>
            <person name="Lapidus A."/>
            <person name="Glavina del Rio T."/>
            <person name="Tice H."/>
            <person name="Bruce D."/>
            <person name="Goodwin L."/>
            <person name="Pitluck S."/>
            <person name="Munk A.C."/>
            <person name="Brettin T."/>
            <person name="Detter J.C."/>
            <person name="Han C."/>
            <person name="Tapia R."/>
            <person name="Larimer F."/>
            <person name="Land M."/>
            <person name="Hauser L."/>
            <person name="Kyrpides N."/>
            <person name="Anderson I."/>
            <person name="Wall J.D."/>
            <person name="Arkin A.P."/>
            <person name="Dehal P."/>
            <person name="Chivian D."/>
            <person name="Giles B."/>
            <person name="Hazen T.C."/>
        </authorList>
    </citation>
    <scope>NUCLEOTIDE SEQUENCE [LARGE SCALE GENOMIC DNA]</scope>
    <source>
        <strain evidence="6">ATCC 14822 / DSM 2638 / NCIMB 8403 / VKM B-1763</strain>
    </source>
</reference>
<gene>
    <name evidence="5" type="ordered locus">Desal_1884</name>
</gene>
<evidence type="ECO:0000313" key="5">
    <source>
        <dbReference type="EMBL" id="ACS79945.1"/>
    </source>
</evidence>
<keyword evidence="3" id="KW-0472">Membrane</keyword>
<protein>
    <recommendedName>
        <fullName evidence="7">Nickel transport protein</fullName>
    </recommendedName>
</protein>
<feature type="coiled-coil region" evidence="1">
    <location>
        <begin position="152"/>
        <end position="179"/>
    </location>
</feature>
<feature type="region of interest" description="Disordered" evidence="2">
    <location>
        <begin position="116"/>
        <end position="143"/>
    </location>
</feature>
<organism evidence="5 6">
    <name type="scientific">Maridesulfovibrio salexigens (strain ATCC 14822 / DSM 2638 / NCIMB 8403 / VKM B-1763)</name>
    <name type="common">Desulfovibrio salexigens</name>
    <dbReference type="NCBI Taxonomy" id="526222"/>
    <lineage>
        <taxon>Bacteria</taxon>
        <taxon>Pseudomonadati</taxon>
        <taxon>Thermodesulfobacteriota</taxon>
        <taxon>Desulfovibrionia</taxon>
        <taxon>Desulfovibrionales</taxon>
        <taxon>Desulfovibrionaceae</taxon>
        <taxon>Maridesulfovibrio</taxon>
    </lineage>
</organism>
<dbReference type="eggNOG" id="COG2373">
    <property type="taxonomic scope" value="Bacteria"/>
</dbReference>
<evidence type="ECO:0000256" key="2">
    <source>
        <dbReference type="SAM" id="MobiDB-lite"/>
    </source>
</evidence>
<keyword evidence="6" id="KW-1185">Reference proteome</keyword>
<dbReference type="Proteomes" id="UP000002601">
    <property type="component" value="Chromosome"/>
</dbReference>
<feature type="compositionally biased region" description="Polar residues" evidence="2">
    <location>
        <begin position="124"/>
        <end position="143"/>
    </location>
</feature>
<evidence type="ECO:0000313" key="6">
    <source>
        <dbReference type="Proteomes" id="UP000002601"/>
    </source>
</evidence>
<dbReference type="HOGENOM" id="CLU_083845_0_0_7"/>
<evidence type="ECO:0000256" key="1">
    <source>
        <dbReference type="SAM" id="Coils"/>
    </source>
</evidence>
<proteinExistence type="predicted"/>
<evidence type="ECO:0008006" key="7">
    <source>
        <dbReference type="Google" id="ProtNLM"/>
    </source>
</evidence>
<evidence type="ECO:0000256" key="3">
    <source>
        <dbReference type="SAM" id="Phobius"/>
    </source>
</evidence>
<feature type="transmembrane region" description="Helical" evidence="3">
    <location>
        <begin position="186"/>
        <end position="204"/>
    </location>
</feature>
<keyword evidence="3" id="KW-1133">Transmembrane helix</keyword>
<accession>C6BUD6</accession>
<feature type="signal peptide" evidence="4">
    <location>
        <begin position="1"/>
        <end position="25"/>
    </location>
</feature>
<dbReference type="AlphaFoldDB" id="C6BUD6"/>
<keyword evidence="3" id="KW-0812">Transmembrane</keyword>
<dbReference type="STRING" id="526222.Desal_1884"/>
<keyword evidence="1" id="KW-0175">Coiled coil</keyword>
<keyword evidence="4" id="KW-0732">Signal</keyword>
<feature type="chain" id="PRO_5002959763" description="Nickel transport protein" evidence="4">
    <location>
        <begin position="26"/>
        <end position="208"/>
    </location>
</feature>